<evidence type="ECO:0000256" key="5">
    <source>
        <dbReference type="ARBA" id="ARBA00023004"/>
    </source>
</evidence>
<dbReference type="GO" id="GO:0046872">
    <property type="term" value="F:metal ion binding"/>
    <property type="evidence" value="ECO:0007669"/>
    <property type="project" value="UniProtKB-KW"/>
</dbReference>
<feature type="domain" description="Globin" evidence="7">
    <location>
        <begin position="1"/>
        <end position="134"/>
    </location>
</feature>
<evidence type="ECO:0000256" key="1">
    <source>
        <dbReference type="ARBA" id="ARBA00022448"/>
    </source>
</evidence>
<dbReference type="InterPro" id="IPR012292">
    <property type="entry name" value="Globin/Proto"/>
</dbReference>
<comment type="caution">
    <text evidence="8">The sequence shown here is derived from an EMBL/GenBank/DDBJ whole genome shotgun (WGS) entry which is preliminary data.</text>
</comment>
<dbReference type="OrthoDB" id="9801223at2"/>
<keyword evidence="2 6" id="KW-0349">Heme</keyword>
<dbReference type="GO" id="GO:0019825">
    <property type="term" value="F:oxygen binding"/>
    <property type="evidence" value="ECO:0007669"/>
    <property type="project" value="InterPro"/>
</dbReference>
<dbReference type="GO" id="GO:0005344">
    <property type="term" value="F:oxygen carrier activity"/>
    <property type="evidence" value="ECO:0007669"/>
    <property type="project" value="UniProtKB-KW"/>
</dbReference>
<dbReference type="PRINTS" id="PR01907">
    <property type="entry name" value="WORMGLOBIN"/>
</dbReference>
<reference evidence="8 9" key="1">
    <citation type="submission" date="2019-07" db="EMBL/GenBank/DDBJ databases">
        <title>Caenimonas sedimenti sp. nov., isolated from activated sludge.</title>
        <authorList>
            <person name="Xu J."/>
        </authorList>
    </citation>
    <scope>NUCLEOTIDE SEQUENCE [LARGE SCALE GENOMIC DNA]</scope>
    <source>
        <strain evidence="8 9">HX-9-20</strain>
    </source>
</reference>
<proteinExistence type="inferred from homology"/>
<dbReference type="Proteomes" id="UP000318199">
    <property type="component" value="Unassembled WGS sequence"/>
</dbReference>
<evidence type="ECO:0000313" key="8">
    <source>
        <dbReference type="EMBL" id="TWO72407.1"/>
    </source>
</evidence>
<dbReference type="GO" id="GO:0020037">
    <property type="term" value="F:heme binding"/>
    <property type="evidence" value="ECO:0007669"/>
    <property type="project" value="InterPro"/>
</dbReference>
<dbReference type="InterPro" id="IPR000971">
    <property type="entry name" value="Globin"/>
</dbReference>
<evidence type="ECO:0000256" key="3">
    <source>
        <dbReference type="ARBA" id="ARBA00022621"/>
    </source>
</evidence>
<name>A0A562ZVJ3_9BURK</name>
<dbReference type="PANTHER" id="PTHR46458">
    <property type="entry name" value="BLR2807 PROTEIN"/>
    <property type="match status" value="1"/>
</dbReference>
<dbReference type="RefSeq" id="WP_145892230.1">
    <property type="nucleotide sequence ID" value="NZ_VOBQ01000004.1"/>
</dbReference>
<evidence type="ECO:0000256" key="4">
    <source>
        <dbReference type="ARBA" id="ARBA00022723"/>
    </source>
</evidence>
<evidence type="ECO:0000256" key="2">
    <source>
        <dbReference type="ARBA" id="ARBA00022617"/>
    </source>
</evidence>
<dbReference type="Pfam" id="PF00042">
    <property type="entry name" value="Globin"/>
    <property type="match status" value="1"/>
</dbReference>
<keyword evidence="4" id="KW-0479">Metal-binding</keyword>
<keyword evidence="1 6" id="KW-0813">Transport</keyword>
<dbReference type="PROSITE" id="PS01033">
    <property type="entry name" value="GLOBIN"/>
    <property type="match status" value="1"/>
</dbReference>
<protein>
    <submittedName>
        <fullName evidence="8">Hemin receptor</fullName>
    </submittedName>
</protein>
<dbReference type="InterPro" id="IPR050532">
    <property type="entry name" value="Globin-like_OT"/>
</dbReference>
<keyword evidence="9" id="KW-1185">Reference proteome</keyword>
<evidence type="ECO:0000259" key="7">
    <source>
        <dbReference type="PROSITE" id="PS01033"/>
    </source>
</evidence>
<evidence type="ECO:0000256" key="6">
    <source>
        <dbReference type="RuleBase" id="RU000356"/>
    </source>
</evidence>
<dbReference type="EMBL" id="VOBQ01000004">
    <property type="protein sequence ID" value="TWO72407.1"/>
    <property type="molecule type" value="Genomic_DNA"/>
</dbReference>
<keyword evidence="3 6" id="KW-0561">Oxygen transport</keyword>
<dbReference type="InterPro" id="IPR009050">
    <property type="entry name" value="Globin-like_sf"/>
</dbReference>
<dbReference type="Gene3D" id="1.10.490.10">
    <property type="entry name" value="Globins"/>
    <property type="match status" value="1"/>
</dbReference>
<dbReference type="PANTHER" id="PTHR46458:SF1">
    <property type="entry name" value="GEO09476P1"/>
    <property type="match status" value="1"/>
</dbReference>
<keyword evidence="8" id="KW-0675">Receptor</keyword>
<organism evidence="8 9">
    <name type="scientific">Caenimonas sedimenti</name>
    <dbReference type="NCBI Taxonomy" id="2596921"/>
    <lineage>
        <taxon>Bacteria</taxon>
        <taxon>Pseudomonadati</taxon>
        <taxon>Pseudomonadota</taxon>
        <taxon>Betaproteobacteria</taxon>
        <taxon>Burkholderiales</taxon>
        <taxon>Comamonadaceae</taxon>
        <taxon>Caenimonas</taxon>
    </lineage>
</organism>
<sequence>MNETQIQAINRSFAAVLPISDAAAAIFYQRLFELRPAVRPLFQNDLHAQGRKLMHTIGTAVGAARNLDALRGPLQELAKRHAGYGVRPEHFDDVGTALIHTLEQGLGSDFTAETRQAWIALYGEVAGIMRPALEQALRQASGHHEAPRRPRSLFLALAAWFGRRAG</sequence>
<accession>A0A562ZVJ3</accession>
<dbReference type="AlphaFoldDB" id="A0A562ZVJ3"/>
<keyword evidence="5" id="KW-0408">Iron</keyword>
<dbReference type="SUPFAM" id="SSF46458">
    <property type="entry name" value="Globin-like"/>
    <property type="match status" value="1"/>
</dbReference>
<dbReference type="CDD" id="cd12131">
    <property type="entry name" value="HGbI-like"/>
    <property type="match status" value="1"/>
</dbReference>
<gene>
    <name evidence="8" type="ORF">FN976_06810</name>
</gene>
<comment type="similarity">
    <text evidence="6">Belongs to the globin family.</text>
</comment>
<evidence type="ECO:0000313" key="9">
    <source>
        <dbReference type="Proteomes" id="UP000318199"/>
    </source>
</evidence>